<sequence>MRPQDIRGAVMARSVTSKKLRCAVLAVLGLAATEAALAVAAPVPARAAAARTVDFDAFVRSLWPEARAHGVSRATFDAAFLGVTPDPAVIEKTRSQAEFRKTVGEYLDTAVSEKRIALGKEKYATFSRWLAKAEDRFGVDRYIIMGVWGLETKYGTYTGNDYVIRSLATLAHAGYRGAYFRTELIKALVILQEGHVDPAHMMGSWAGAMGQTQFMPSNFKPYAVDFENHGRRDIWTSVPDAVGSTANFLRKHGWIPGETWGYEVVLPGGGMASPPDHYVPFATWADRGLRRADGGEMPRQGRAALLRPAGAAGPAFLVTPNFKVIKSYNNATSYALGVCLLGDRIAGWGPLKGRWPGATVAQTR</sequence>
<dbReference type="InterPro" id="IPR023346">
    <property type="entry name" value="Lysozyme-like_dom_sf"/>
</dbReference>
<dbReference type="GO" id="GO:0009253">
    <property type="term" value="P:peptidoglycan catabolic process"/>
    <property type="evidence" value="ECO:0007669"/>
    <property type="project" value="TreeGrafter"/>
</dbReference>
<dbReference type="Gene3D" id="1.10.8.350">
    <property type="entry name" value="Bacterial muramidase"/>
    <property type="match status" value="1"/>
</dbReference>
<dbReference type="Proteomes" id="UP000289411">
    <property type="component" value="Unassembled WGS sequence"/>
</dbReference>
<dbReference type="NCBIfam" id="TIGR02283">
    <property type="entry name" value="MltB_2"/>
    <property type="match status" value="1"/>
</dbReference>
<dbReference type="OrthoDB" id="9808544at2"/>
<dbReference type="AlphaFoldDB" id="A0A4V1RIJ5"/>
<evidence type="ECO:0000256" key="1">
    <source>
        <dbReference type="SAM" id="SignalP"/>
    </source>
</evidence>
<feature type="domain" description="Transglycosylase SLT" evidence="2">
    <location>
        <begin position="55"/>
        <end position="343"/>
    </location>
</feature>
<feature type="signal peptide" evidence="1">
    <location>
        <begin position="1"/>
        <end position="40"/>
    </location>
</feature>
<dbReference type="Gene3D" id="1.10.530.10">
    <property type="match status" value="1"/>
</dbReference>
<accession>A0A4V1RIJ5</accession>
<protein>
    <submittedName>
        <fullName evidence="3">Lytic murein transglycosylase</fullName>
    </submittedName>
</protein>
<organism evidence="3 4">
    <name type="scientific">Lichenibacterium ramalinae</name>
    <dbReference type="NCBI Taxonomy" id="2316527"/>
    <lineage>
        <taxon>Bacteria</taxon>
        <taxon>Pseudomonadati</taxon>
        <taxon>Pseudomonadota</taxon>
        <taxon>Alphaproteobacteria</taxon>
        <taxon>Hyphomicrobiales</taxon>
        <taxon>Lichenihabitantaceae</taxon>
        <taxon>Lichenibacterium</taxon>
    </lineage>
</organism>
<dbReference type="PANTHER" id="PTHR30163:SF8">
    <property type="entry name" value="LYTIC MUREIN TRANSGLYCOSYLASE"/>
    <property type="match status" value="1"/>
</dbReference>
<evidence type="ECO:0000313" key="3">
    <source>
        <dbReference type="EMBL" id="RYB04172.1"/>
    </source>
</evidence>
<comment type="caution">
    <text evidence="3">The sequence shown here is derived from an EMBL/GenBank/DDBJ whole genome shotgun (WGS) entry which is preliminary data.</text>
</comment>
<keyword evidence="1" id="KW-0732">Signal</keyword>
<dbReference type="FunFam" id="1.10.8.350:FF:000001">
    <property type="entry name" value="Lytic murein transglycosylase B"/>
    <property type="match status" value="1"/>
</dbReference>
<dbReference type="Pfam" id="PF13406">
    <property type="entry name" value="SLT_2"/>
    <property type="match status" value="1"/>
</dbReference>
<dbReference type="PANTHER" id="PTHR30163">
    <property type="entry name" value="MEMBRANE-BOUND LYTIC MUREIN TRANSGLYCOSYLASE B"/>
    <property type="match status" value="1"/>
</dbReference>
<dbReference type="SUPFAM" id="SSF53955">
    <property type="entry name" value="Lysozyme-like"/>
    <property type="match status" value="1"/>
</dbReference>
<dbReference type="InterPro" id="IPR043426">
    <property type="entry name" value="MltB-like"/>
</dbReference>
<name>A0A4V1RIJ5_9HYPH</name>
<dbReference type="EMBL" id="QYBC01000011">
    <property type="protein sequence ID" value="RYB04172.1"/>
    <property type="molecule type" value="Genomic_DNA"/>
</dbReference>
<proteinExistence type="predicted"/>
<dbReference type="InterPro" id="IPR031304">
    <property type="entry name" value="SLT_2"/>
</dbReference>
<keyword evidence="4" id="KW-1185">Reference proteome</keyword>
<evidence type="ECO:0000259" key="2">
    <source>
        <dbReference type="Pfam" id="PF13406"/>
    </source>
</evidence>
<feature type="chain" id="PRO_5020269884" evidence="1">
    <location>
        <begin position="41"/>
        <end position="364"/>
    </location>
</feature>
<reference evidence="3 4" key="2">
    <citation type="submission" date="2019-02" db="EMBL/GenBank/DDBJ databases">
        <title>'Lichenibacterium ramalinii' gen. nov. sp. nov., 'Lichenibacterium minor' gen. nov. sp. nov.</title>
        <authorList>
            <person name="Pankratov T."/>
        </authorList>
    </citation>
    <scope>NUCLEOTIDE SEQUENCE [LARGE SCALE GENOMIC DNA]</scope>
    <source>
        <strain evidence="3 4">RmlP001</strain>
    </source>
</reference>
<dbReference type="GO" id="GO:0008933">
    <property type="term" value="F:peptidoglycan lytic transglycosylase activity"/>
    <property type="evidence" value="ECO:0007669"/>
    <property type="project" value="TreeGrafter"/>
</dbReference>
<gene>
    <name evidence="3" type="ORF">D3272_14255</name>
</gene>
<dbReference type="CDD" id="cd13399">
    <property type="entry name" value="Slt35-like"/>
    <property type="match status" value="1"/>
</dbReference>
<reference evidence="3 4" key="1">
    <citation type="submission" date="2018-09" db="EMBL/GenBank/DDBJ databases">
        <authorList>
            <person name="Grouzdev D.S."/>
            <person name="Krutkina M.S."/>
        </authorList>
    </citation>
    <scope>NUCLEOTIDE SEQUENCE [LARGE SCALE GENOMIC DNA]</scope>
    <source>
        <strain evidence="3 4">RmlP001</strain>
    </source>
</reference>
<evidence type="ECO:0000313" key="4">
    <source>
        <dbReference type="Proteomes" id="UP000289411"/>
    </source>
</evidence>
<dbReference type="InterPro" id="IPR011970">
    <property type="entry name" value="MltB_2"/>
</dbReference>